<organism evidence="1 2">
    <name type="scientific">Papaver atlanticum</name>
    <dbReference type="NCBI Taxonomy" id="357466"/>
    <lineage>
        <taxon>Eukaryota</taxon>
        <taxon>Viridiplantae</taxon>
        <taxon>Streptophyta</taxon>
        <taxon>Embryophyta</taxon>
        <taxon>Tracheophyta</taxon>
        <taxon>Spermatophyta</taxon>
        <taxon>Magnoliopsida</taxon>
        <taxon>Ranunculales</taxon>
        <taxon>Papaveraceae</taxon>
        <taxon>Papaveroideae</taxon>
        <taxon>Papaver</taxon>
    </lineage>
</organism>
<gene>
    <name evidence="1" type="ORF">MKW98_003728</name>
</gene>
<evidence type="ECO:0000313" key="1">
    <source>
        <dbReference type="EMBL" id="KAI3942129.1"/>
    </source>
</evidence>
<dbReference type="Proteomes" id="UP001202328">
    <property type="component" value="Unassembled WGS sequence"/>
</dbReference>
<dbReference type="EMBL" id="JAJJMB010004716">
    <property type="protein sequence ID" value="KAI3942129.1"/>
    <property type="molecule type" value="Genomic_DNA"/>
</dbReference>
<evidence type="ECO:0000313" key="2">
    <source>
        <dbReference type="Proteomes" id="UP001202328"/>
    </source>
</evidence>
<protein>
    <submittedName>
        <fullName evidence="1">Uncharacterized protein</fullName>
    </submittedName>
</protein>
<dbReference type="InterPro" id="IPR012340">
    <property type="entry name" value="NA-bd_OB-fold"/>
</dbReference>
<keyword evidence="2" id="KW-1185">Reference proteome</keyword>
<dbReference type="SUPFAM" id="SSF50249">
    <property type="entry name" value="Nucleic acid-binding proteins"/>
    <property type="match status" value="1"/>
</dbReference>
<reference evidence="1" key="1">
    <citation type="submission" date="2022-04" db="EMBL/GenBank/DDBJ databases">
        <title>A functionally conserved STORR gene fusion in Papaver species that diverged 16.8 million years ago.</title>
        <authorList>
            <person name="Catania T."/>
        </authorList>
    </citation>
    <scope>NUCLEOTIDE SEQUENCE</scope>
    <source>
        <strain evidence="1">S-188037</strain>
    </source>
</reference>
<proteinExistence type="predicted"/>
<name>A0AAD4T7W8_9MAGN</name>
<accession>A0AAD4T7W8</accession>
<feature type="non-terminal residue" evidence="1">
    <location>
        <position position="1"/>
    </location>
</feature>
<sequence>EITSEAKIISTRYTKSVIKSCAALSYIEAQARMDDSRLMDSLTTDLRNMNALGK</sequence>
<feature type="non-terminal residue" evidence="1">
    <location>
        <position position="54"/>
    </location>
</feature>
<dbReference type="AlphaFoldDB" id="A0AAD4T7W8"/>
<comment type="caution">
    <text evidence="1">The sequence shown here is derived from an EMBL/GenBank/DDBJ whole genome shotgun (WGS) entry which is preliminary data.</text>
</comment>